<evidence type="ECO:0000256" key="5">
    <source>
        <dbReference type="SAM" id="Phobius"/>
    </source>
</evidence>
<evidence type="ECO:0000256" key="3">
    <source>
        <dbReference type="ARBA" id="ARBA00022989"/>
    </source>
</evidence>
<feature type="transmembrane region" description="Helical" evidence="5">
    <location>
        <begin position="42"/>
        <end position="60"/>
    </location>
</feature>
<keyword evidence="3 5" id="KW-1133">Transmembrane helix</keyword>
<feature type="transmembrane region" description="Helical" evidence="5">
    <location>
        <begin position="94"/>
        <end position="112"/>
    </location>
</feature>
<keyword evidence="8" id="KW-1185">Reference proteome</keyword>
<dbReference type="InterPro" id="IPR013525">
    <property type="entry name" value="ABC2_TM"/>
</dbReference>
<keyword evidence="4 5" id="KW-0472">Membrane</keyword>
<feature type="transmembrane region" description="Helical" evidence="5">
    <location>
        <begin position="243"/>
        <end position="265"/>
    </location>
</feature>
<proteinExistence type="predicted"/>
<organism evidence="7 8">
    <name type="scientific">Actinoalloteichus hymeniacidonis</name>
    <dbReference type="NCBI Taxonomy" id="340345"/>
    <lineage>
        <taxon>Bacteria</taxon>
        <taxon>Bacillati</taxon>
        <taxon>Actinomycetota</taxon>
        <taxon>Actinomycetes</taxon>
        <taxon>Pseudonocardiales</taxon>
        <taxon>Pseudonocardiaceae</taxon>
        <taxon>Actinoalloteichus</taxon>
    </lineage>
</organism>
<comment type="subcellular location">
    <subcellularLocation>
        <location evidence="1">Membrane</location>
        <topology evidence="1">Multi-pass membrane protein</topology>
    </subcellularLocation>
</comment>
<dbReference type="Pfam" id="PF01061">
    <property type="entry name" value="ABC2_membrane"/>
    <property type="match status" value="1"/>
</dbReference>
<feature type="transmembrane region" description="Helical" evidence="5">
    <location>
        <begin position="185"/>
        <end position="206"/>
    </location>
</feature>
<feature type="transmembrane region" description="Helical" evidence="5">
    <location>
        <begin position="146"/>
        <end position="173"/>
    </location>
</feature>
<dbReference type="GO" id="GO:0140359">
    <property type="term" value="F:ABC-type transporter activity"/>
    <property type="evidence" value="ECO:0007669"/>
    <property type="project" value="InterPro"/>
</dbReference>
<evidence type="ECO:0000313" key="8">
    <source>
        <dbReference type="Proteomes" id="UP000095210"/>
    </source>
</evidence>
<protein>
    <submittedName>
        <fullName evidence="7">ABC-2 type transporter</fullName>
    </submittedName>
</protein>
<feature type="transmembrane region" description="Helical" evidence="5">
    <location>
        <begin position="67"/>
        <end position="88"/>
    </location>
</feature>
<dbReference type="GO" id="GO:0016020">
    <property type="term" value="C:membrane"/>
    <property type="evidence" value="ECO:0007669"/>
    <property type="project" value="UniProtKB-SubCell"/>
</dbReference>
<dbReference type="KEGG" id="ahm:TL08_16070"/>
<reference evidence="8" key="1">
    <citation type="submission" date="2016-03" db="EMBL/GenBank/DDBJ databases">
        <title>Complete genome sequence of the type strain Actinoalloteichus hymeniacidonis DSM 45092.</title>
        <authorList>
            <person name="Schaffert L."/>
            <person name="Albersmeier A."/>
            <person name="Winkler A."/>
            <person name="Kalinowski J."/>
            <person name="Zotchev S."/>
            <person name="Ruckert C."/>
        </authorList>
    </citation>
    <scope>NUCLEOTIDE SEQUENCE [LARGE SCALE GENOMIC DNA]</scope>
    <source>
        <strain evidence="8">HPA177(T) (DSM 45092(T))</strain>
    </source>
</reference>
<feature type="transmembrane region" description="Helical" evidence="5">
    <location>
        <begin position="119"/>
        <end position="140"/>
    </location>
</feature>
<keyword evidence="2 5" id="KW-0812">Transmembrane</keyword>
<dbReference type="PANTHER" id="PTHR43229:SF3">
    <property type="entry name" value="ABC-TYPE MULTIDRUG TRANSPORT SYSTEM, PERMEASE COMPONENT"/>
    <property type="match status" value="1"/>
</dbReference>
<dbReference type="RefSeq" id="WP_069850058.1">
    <property type="nucleotide sequence ID" value="NZ_CP014859.1"/>
</dbReference>
<name>A0AAC9HRI2_9PSEU</name>
<dbReference type="InterPro" id="IPR051784">
    <property type="entry name" value="Nod_factor_ABC_transporter"/>
</dbReference>
<evidence type="ECO:0000256" key="4">
    <source>
        <dbReference type="ARBA" id="ARBA00023136"/>
    </source>
</evidence>
<evidence type="ECO:0000256" key="1">
    <source>
        <dbReference type="ARBA" id="ARBA00004141"/>
    </source>
</evidence>
<dbReference type="Proteomes" id="UP000095210">
    <property type="component" value="Chromosome"/>
</dbReference>
<dbReference type="EMBL" id="CP014859">
    <property type="protein sequence ID" value="AOS64014.1"/>
    <property type="molecule type" value="Genomic_DNA"/>
</dbReference>
<dbReference type="AlphaFoldDB" id="A0AAC9HRI2"/>
<evidence type="ECO:0000256" key="2">
    <source>
        <dbReference type="ARBA" id="ARBA00022692"/>
    </source>
</evidence>
<accession>A0AAC9HRI2</accession>
<dbReference type="PANTHER" id="PTHR43229">
    <property type="entry name" value="NODULATION PROTEIN J"/>
    <property type="match status" value="1"/>
</dbReference>
<sequence length="276" mass="28760">MPDISGTPGTIADARTAIVAGWRVALADLRTVYTPLTWSVGWLGRIIVQVLFFASIGMLLESRDAVLFLFVGQAVMACAVEAFLSIASTTWERNSGTLGLLIAAPGPLWAVLVGRSLFWVPSGIATSSVTLFLVGPLVGLDWTLPTAAVAFGCVVLTAFGSYALALVAAAFVLRGPRWRNVVSNLGHTTMMLLAGVTVPVSFWPSWCQGLGQAFPLTHGLAAIRALLDGPTIDWSGVGLHAGLALGIGLGWLVVAAVAFTVFAGAGRRDGSIDLDA</sequence>
<feature type="domain" description="ABC-2 type transporter transmembrane" evidence="6">
    <location>
        <begin position="38"/>
        <end position="226"/>
    </location>
</feature>
<evidence type="ECO:0000259" key="6">
    <source>
        <dbReference type="Pfam" id="PF01061"/>
    </source>
</evidence>
<evidence type="ECO:0000313" key="7">
    <source>
        <dbReference type="EMBL" id="AOS64014.1"/>
    </source>
</evidence>
<gene>
    <name evidence="7" type="ORF">TL08_16070</name>
</gene>